<dbReference type="InterPro" id="IPR006292">
    <property type="entry name" value="RNase_D"/>
</dbReference>
<comment type="caution">
    <text evidence="8">The sequence shown here is derived from an EMBL/GenBank/DDBJ whole genome shotgun (WGS) entry which is preliminary data.</text>
</comment>
<dbReference type="InterPro" id="IPR002562">
    <property type="entry name" value="3'-5'_exonuclease_dom"/>
</dbReference>
<dbReference type="PANTHER" id="PTHR47649">
    <property type="entry name" value="RIBONUCLEASE D"/>
    <property type="match status" value="1"/>
</dbReference>
<sequence length="389" mass="44051">MTNTTSLSLDVEYQWVDDAQQLDALCNQWQALGAIAMDTEFVRTDTFYPKPGLLQIGTGREIYLVDPINLVDHAGFKALLANNNVTKVLHACSEDLEVLRCCFGVLPTPVFDTQLAASFCDYGFSIGYGNLMKAMFQLELPKDATRSDWLQRPLGDVQKNYAALDVAHLLVVYGTLLKQLKDKNMLDRVLADCQDLVNQANDTTQVDPDYYLKVKHAWRLKKPALQILKQLCLWREQEARRRDIPRNRIFKDVVLFEIAQTKPPHLAKLSTIEGVQGRAIRDFGQQVLQTVRDALSQDESTWPPLLPKPLPKESGDLSKTLKATVARVAEQQQLPTEVLVRKADLQTLLYSVYDSRAPELSPRLAQGWRYEAIGKALLEQARQKLEELT</sequence>
<keyword evidence="9" id="KW-1185">Reference proteome</keyword>
<dbReference type="GO" id="GO:0005737">
    <property type="term" value="C:cytoplasm"/>
    <property type="evidence" value="ECO:0007669"/>
    <property type="project" value="UniProtKB-SubCell"/>
</dbReference>
<reference evidence="9" key="1">
    <citation type="journal article" date="2019" name="Int. J. Syst. Evol. Microbiol.">
        <title>The Global Catalogue of Microorganisms (GCM) 10K type strain sequencing project: providing services to taxonomists for standard genome sequencing and annotation.</title>
        <authorList>
            <consortium name="The Broad Institute Genomics Platform"/>
            <consortium name="The Broad Institute Genome Sequencing Center for Infectious Disease"/>
            <person name="Wu L."/>
            <person name="Ma J."/>
        </authorList>
    </citation>
    <scope>NUCLEOTIDE SEQUENCE [LARGE SCALE GENOMIC DNA]</scope>
    <source>
        <strain evidence="9">JCM 19134</strain>
    </source>
</reference>
<comment type="subcellular location">
    <subcellularLocation>
        <location evidence="6">Cytoplasm</location>
    </subcellularLocation>
</comment>
<dbReference type="Pfam" id="PF01612">
    <property type="entry name" value="DNA_pol_A_exo1"/>
    <property type="match status" value="1"/>
</dbReference>
<proteinExistence type="inferred from homology"/>
<evidence type="ECO:0000256" key="6">
    <source>
        <dbReference type="HAMAP-Rule" id="MF_01899"/>
    </source>
</evidence>
<keyword evidence="3 6" id="KW-0540">Nuclease</keyword>
<dbReference type="GO" id="GO:0042780">
    <property type="term" value="P:tRNA 3'-end processing"/>
    <property type="evidence" value="ECO:0007669"/>
    <property type="project" value="UniProtKB-UniRule"/>
</dbReference>
<evidence type="ECO:0000256" key="2">
    <source>
        <dbReference type="ARBA" id="ARBA00022694"/>
    </source>
</evidence>
<dbReference type="GO" id="GO:0003676">
    <property type="term" value="F:nucleic acid binding"/>
    <property type="evidence" value="ECO:0007669"/>
    <property type="project" value="InterPro"/>
</dbReference>
<dbReference type="NCBIfam" id="TIGR01388">
    <property type="entry name" value="rnd"/>
    <property type="match status" value="1"/>
</dbReference>
<protein>
    <recommendedName>
        <fullName evidence="6">Ribonuclease D</fullName>
        <shortName evidence="6">RNase D</shortName>
        <ecNumber evidence="6">3.1.13.5</ecNumber>
    </recommendedName>
</protein>
<dbReference type="Pfam" id="PF00570">
    <property type="entry name" value="HRDC"/>
    <property type="match status" value="1"/>
</dbReference>
<keyword evidence="5 6" id="KW-0269">Exonuclease</keyword>
<dbReference type="CDD" id="cd06142">
    <property type="entry name" value="RNaseD_exo"/>
    <property type="match status" value="1"/>
</dbReference>
<dbReference type="EC" id="3.1.13.5" evidence="6"/>
<keyword evidence="4 6" id="KW-0378">Hydrolase</keyword>
<evidence type="ECO:0000259" key="7">
    <source>
        <dbReference type="PROSITE" id="PS50967"/>
    </source>
</evidence>
<dbReference type="InterPro" id="IPR010997">
    <property type="entry name" value="HRDC-like_sf"/>
</dbReference>
<evidence type="ECO:0000313" key="9">
    <source>
        <dbReference type="Proteomes" id="UP001409585"/>
    </source>
</evidence>
<dbReference type="SUPFAM" id="SSF53098">
    <property type="entry name" value="Ribonuclease H-like"/>
    <property type="match status" value="1"/>
</dbReference>
<dbReference type="GO" id="GO:0000166">
    <property type="term" value="F:nucleotide binding"/>
    <property type="evidence" value="ECO:0007669"/>
    <property type="project" value="InterPro"/>
</dbReference>
<dbReference type="AlphaFoldDB" id="A0AAV3TZU6"/>
<dbReference type="GO" id="GO:0033890">
    <property type="term" value="F:ribonuclease D activity"/>
    <property type="evidence" value="ECO:0007669"/>
    <property type="project" value="UniProtKB-UniRule"/>
</dbReference>
<dbReference type="SUPFAM" id="SSF47819">
    <property type="entry name" value="HRDC-like"/>
    <property type="match status" value="2"/>
</dbReference>
<evidence type="ECO:0000313" key="8">
    <source>
        <dbReference type="EMBL" id="GAA4935463.1"/>
    </source>
</evidence>
<gene>
    <name evidence="6 8" type="primary">rnd</name>
    <name evidence="8" type="ORF">GCM10025791_11210</name>
</gene>
<dbReference type="InterPro" id="IPR044876">
    <property type="entry name" value="HRDC_dom_sf"/>
</dbReference>
<dbReference type="Gene3D" id="1.10.150.80">
    <property type="entry name" value="HRDC domain"/>
    <property type="match status" value="2"/>
</dbReference>
<dbReference type="InterPro" id="IPR036397">
    <property type="entry name" value="RNaseH_sf"/>
</dbReference>
<comment type="cofactor">
    <cofactor evidence="6">
        <name>a divalent metal cation</name>
        <dbReference type="ChEBI" id="CHEBI:60240"/>
    </cofactor>
</comment>
<dbReference type="Gene3D" id="3.30.420.10">
    <property type="entry name" value="Ribonuclease H-like superfamily/Ribonuclease H"/>
    <property type="match status" value="1"/>
</dbReference>
<name>A0AAV3TZU6_9ALTE</name>
<keyword evidence="1 6" id="KW-0963">Cytoplasm</keyword>
<dbReference type="PROSITE" id="PS50967">
    <property type="entry name" value="HRDC"/>
    <property type="match status" value="1"/>
</dbReference>
<dbReference type="RefSeq" id="WP_345418359.1">
    <property type="nucleotide sequence ID" value="NZ_AP031496.1"/>
</dbReference>
<dbReference type="Proteomes" id="UP001409585">
    <property type="component" value="Unassembled WGS sequence"/>
</dbReference>
<dbReference type="SMART" id="SM00474">
    <property type="entry name" value="35EXOc"/>
    <property type="match status" value="1"/>
</dbReference>
<dbReference type="InterPro" id="IPR012337">
    <property type="entry name" value="RNaseH-like_sf"/>
</dbReference>
<dbReference type="EMBL" id="BAABLX010000007">
    <property type="protein sequence ID" value="GAA4935463.1"/>
    <property type="molecule type" value="Genomic_DNA"/>
</dbReference>
<dbReference type="InterPro" id="IPR048579">
    <property type="entry name" value="RNAseD_HRDC_C"/>
</dbReference>
<evidence type="ECO:0000256" key="3">
    <source>
        <dbReference type="ARBA" id="ARBA00022722"/>
    </source>
</evidence>
<feature type="domain" description="HRDC" evidence="7">
    <location>
        <begin position="221"/>
        <end position="301"/>
    </location>
</feature>
<dbReference type="InterPro" id="IPR002121">
    <property type="entry name" value="HRDC_dom"/>
</dbReference>
<dbReference type="Pfam" id="PF21293">
    <property type="entry name" value="RNAseD_HRDC_C"/>
    <property type="match status" value="1"/>
</dbReference>
<comment type="function">
    <text evidence="6">Exonuclease involved in the 3' processing of various precursor tRNAs. Initiates hydrolysis at the 3'-terminus of an RNA molecule and releases 5'-mononucleotides.</text>
</comment>
<evidence type="ECO:0000256" key="5">
    <source>
        <dbReference type="ARBA" id="ARBA00022839"/>
    </source>
</evidence>
<dbReference type="GO" id="GO:0008408">
    <property type="term" value="F:3'-5' exonuclease activity"/>
    <property type="evidence" value="ECO:0007669"/>
    <property type="project" value="InterPro"/>
</dbReference>
<accession>A0AAV3TZU6</accession>
<dbReference type="InterPro" id="IPR051086">
    <property type="entry name" value="RNase_D-like"/>
</dbReference>
<dbReference type="SMART" id="SM00341">
    <property type="entry name" value="HRDC"/>
    <property type="match status" value="1"/>
</dbReference>
<dbReference type="PANTHER" id="PTHR47649:SF1">
    <property type="entry name" value="RIBONUCLEASE D"/>
    <property type="match status" value="1"/>
</dbReference>
<dbReference type="HAMAP" id="MF_01899">
    <property type="entry name" value="RNase_D"/>
    <property type="match status" value="1"/>
</dbReference>
<organism evidence="8 9">
    <name type="scientific">Halioxenophilus aromaticivorans</name>
    <dbReference type="NCBI Taxonomy" id="1306992"/>
    <lineage>
        <taxon>Bacteria</taxon>
        <taxon>Pseudomonadati</taxon>
        <taxon>Pseudomonadota</taxon>
        <taxon>Gammaproteobacteria</taxon>
        <taxon>Alteromonadales</taxon>
        <taxon>Alteromonadaceae</taxon>
        <taxon>Halioxenophilus</taxon>
    </lineage>
</organism>
<comment type="catalytic activity">
    <reaction evidence="6">
        <text>Exonucleolytic cleavage that removes extra residues from the 3'-terminus of tRNA to produce 5'-mononucleotides.</text>
        <dbReference type="EC" id="3.1.13.5"/>
    </reaction>
</comment>
<keyword evidence="2 6" id="KW-0819">tRNA processing</keyword>
<evidence type="ECO:0000256" key="1">
    <source>
        <dbReference type="ARBA" id="ARBA00022490"/>
    </source>
</evidence>
<comment type="similarity">
    <text evidence="6">Belongs to the RNase D family.</text>
</comment>
<evidence type="ECO:0000256" key="4">
    <source>
        <dbReference type="ARBA" id="ARBA00022801"/>
    </source>
</evidence>